<dbReference type="SUPFAM" id="SSF81296">
    <property type="entry name" value="E set domains"/>
    <property type="match status" value="3"/>
</dbReference>
<proteinExistence type="inferred from homology"/>
<keyword evidence="3" id="KW-0418">Kinase</keyword>
<dbReference type="Pfam" id="PF16561">
    <property type="entry name" value="AMPK1_CBM"/>
    <property type="match status" value="3"/>
</dbReference>
<dbReference type="InterPro" id="IPR002044">
    <property type="entry name" value="CBM20"/>
</dbReference>
<dbReference type="EMBL" id="FRDJ01000011">
    <property type="protein sequence ID" value="SHN67209.1"/>
    <property type="molecule type" value="Genomic_DNA"/>
</dbReference>
<dbReference type="RefSeq" id="WP_072760548.1">
    <property type="nucleotide sequence ID" value="NZ_FRDJ01000011.1"/>
</dbReference>
<accession>A0A1M7T8Z3</accession>
<dbReference type="GO" id="GO:0016301">
    <property type="term" value="F:kinase activity"/>
    <property type="evidence" value="ECO:0007669"/>
    <property type="project" value="UniProtKB-KW"/>
</dbReference>
<dbReference type="AlphaFoldDB" id="A0A1M7T8Z3"/>
<dbReference type="STRING" id="1121883.SAMN02745226_01737"/>
<dbReference type="PANTHER" id="PTHR10343">
    <property type="entry name" value="5'-AMP-ACTIVATED PROTEIN KINASE , BETA SUBUNIT"/>
    <property type="match status" value="1"/>
</dbReference>
<evidence type="ECO:0000259" key="2">
    <source>
        <dbReference type="SMART" id="SM01065"/>
    </source>
</evidence>
<reference evidence="4" key="1">
    <citation type="submission" date="2016-12" db="EMBL/GenBank/DDBJ databases">
        <authorList>
            <person name="Varghese N."/>
            <person name="Submissions S."/>
        </authorList>
    </citation>
    <scope>NUCLEOTIDE SEQUENCE [LARGE SCALE GENOMIC DNA]</scope>
    <source>
        <strain evidence="4">DSM 13020</strain>
    </source>
</reference>
<dbReference type="InterPro" id="IPR032640">
    <property type="entry name" value="AMPK1_CBM"/>
</dbReference>
<protein>
    <submittedName>
        <fullName evidence="3">Glycogen recognition site of AMP-activated protein kinase</fullName>
    </submittedName>
</protein>
<keyword evidence="3" id="KW-0808">Transferase</keyword>
<feature type="domain" description="CBM20" evidence="2">
    <location>
        <begin position="285"/>
        <end position="368"/>
    </location>
</feature>
<dbReference type="InterPro" id="IPR013783">
    <property type="entry name" value="Ig-like_fold"/>
</dbReference>
<dbReference type="Gene3D" id="2.60.40.10">
    <property type="entry name" value="Immunoglobulins"/>
    <property type="match status" value="3"/>
</dbReference>
<feature type="domain" description="CBM20" evidence="2">
    <location>
        <begin position="30"/>
        <end position="109"/>
    </location>
</feature>
<evidence type="ECO:0000313" key="4">
    <source>
        <dbReference type="Proteomes" id="UP000184207"/>
    </source>
</evidence>
<gene>
    <name evidence="3" type="ORF">SAMN02745226_01737</name>
</gene>
<dbReference type="SMART" id="SM01065">
    <property type="entry name" value="CBM_2"/>
    <property type="match status" value="3"/>
</dbReference>
<keyword evidence="4" id="KW-1185">Reference proteome</keyword>
<dbReference type="Proteomes" id="UP000184207">
    <property type="component" value="Unassembled WGS sequence"/>
</dbReference>
<organism evidence="3 4">
    <name type="scientific">Fervidobacterium gondwanense DSM 13020</name>
    <dbReference type="NCBI Taxonomy" id="1121883"/>
    <lineage>
        <taxon>Bacteria</taxon>
        <taxon>Thermotogati</taxon>
        <taxon>Thermotogota</taxon>
        <taxon>Thermotogae</taxon>
        <taxon>Thermotogales</taxon>
        <taxon>Fervidobacteriaceae</taxon>
        <taxon>Fervidobacterium</taxon>
    </lineage>
</organism>
<feature type="domain" description="CBM20" evidence="2">
    <location>
        <begin position="152"/>
        <end position="230"/>
    </location>
</feature>
<comment type="similarity">
    <text evidence="1">Belongs to the 5'-AMP-activated protein kinase beta subunit family.</text>
</comment>
<dbReference type="CDD" id="cd07184">
    <property type="entry name" value="E_set_Isoamylase_like_N"/>
    <property type="match status" value="1"/>
</dbReference>
<dbReference type="InterPro" id="IPR014756">
    <property type="entry name" value="Ig_E-set"/>
</dbReference>
<dbReference type="OrthoDB" id="9811945at2"/>
<evidence type="ECO:0000313" key="3">
    <source>
        <dbReference type="EMBL" id="SHN67209.1"/>
    </source>
</evidence>
<dbReference type="CDD" id="cd02859">
    <property type="entry name" value="E_set_AMPKbeta_like_N"/>
    <property type="match status" value="1"/>
</dbReference>
<sequence length="655" mass="72305">MRSLRLLRNLIIVVILLAFSLVFAAVEYRDGKVVFTFKAQAQVVYLAGTFNNWSPTAWPMKLVGDTWVYEVELKPGTYQYKYVIDGKTWKEDPEAPAYTDDGFGGKNGLFTLTPEGKILGMSGTSTAGKDTGKKYILNEKRQDTIFVDVDGYVIIRYYNKGAKQPFIAGSFNNWKADDMALYFIEDGWWEAVVELQPGIYEYKFVVDGNWIVDPNAFAFVDDGFGGQNGVFEVVREGGKLIVRAPAGAVSESAEKPEKPQTTETRVTKVEQTKHQVLKPGLSIVDGKVMFVAKKDNAQEAYLAGTFNGWNPRGQKMQLIDGYWVTTLALQPGIHKYKFVFVIGGNDVWEEDPYAPGYEPDGYGGKNGVFNLVQKDGTLKIEGAEAQTDGLPVKGKYEFSYSFQTNSTNYLVFTGATSKLTLSFNPNPDFSISLTYGGAVISNALLTLKNNGLLVSFHYRQAWALPVEGKDTGIVLSYDLFKDTKFVLGLGHENNKLPFIAGLEFGGLKVYGAKDYYTDDYSAVGEFSLQSPVNISVVGLYSLDNSYYFAFGLEAEQFGFSADFDGEKVGVVGTLALGNETLKASGSFGIFSLDISAEVTYIAENYKIGAGYESPAKFYLLLGLFNKEKGINLRIENPDISNIMSNTITLSGYVNF</sequence>
<dbReference type="PANTHER" id="PTHR10343:SF84">
    <property type="entry name" value="5'-AMP-ACTIVATED PROTEIN KINASE SUBUNIT BETA-1"/>
    <property type="match status" value="1"/>
</dbReference>
<evidence type="ECO:0000256" key="1">
    <source>
        <dbReference type="ARBA" id="ARBA00010926"/>
    </source>
</evidence>
<dbReference type="InterPro" id="IPR050827">
    <property type="entry name" value="CRP1_MDG1_kinase"/>
</dbReference>
<dbReference type="GO" id="GO:2001070">
    <property type="term" value="F:starch binding"/>
    <property type="evidence" value="ECO:0007669"/>
    <property type="project" value="InterPro"/>
</dbReference>
<name>A0A1M7T8Z3_FERGO</name>